<evidence type="ECO:0000313" key="1">
    <source>
        <dbReference type="EMBL" id="EKN67771.1"/>
    </source>
</evidence>
<name>K6E3G9_SCHAZ</name>
<protein>
    <submittedName>
        <fullName evidence="1">Uncharacterized protein</fullName>
    </submittedName>
</protein>
<dbReference type="EMBL" id="AJLR01000045">
    <property type="protein sequence ID" value="EKN67771.1"/>
    <property type="molecule type" value="Genomic_DNA"/>
</dbReference>
<dbReference type="RefSeq" id="WP_003330815.1">
    <property type="nucleotide sequence ID" value="NZ_AJLR01000045.1"/>
</dbReference>
<dbReference type="AlphaFoldDB" id="K6E3G9"/>
<dbReference type="Proteomes" id="UP000006315">
    <property type="component" value="Unassembled WGS sequence"/>
</dbReference>
<proteinExistence type="predicted"/>
<gene>
    <name evidence="1" type="ORF">BAZO_07814</name>
</gene>
<reference evidence="1 2" key="1">
    <citation type="journal article" date="2012" name="Front. Microbiol.">
        <title>Redundancy and modularity in membrane-associated dissimilatory nitrate reduction in Bacillus.</title>
        <authorList>
            <person name="Heylen K."/>
            <person name="Keltjens J."/>
        </authorList>
    </citation>
    <scope>NUCLEOTIDE SEQUENCE [LARGE SCALE GENOMIC DNA]</scope>
    <source>
        <strain evidence="1 2">LMG 9581</strain>
    </source>
</reference>
<sequence>MNLLEDENGNDHREEFFALRAKIGKMVADITVKVLLTLATHKTMLYEDSIDYFGQKLFLSESTLKLG</sequence>
<accession>K6E3G9</accession>
<dbReference type="STRING" id="1131731.BAZO_07814"/>
<organism evidence="1 2">
    <name type="scientific">Schinkia azotoformans LMG 9581</name>
    <dbReference type="NCBI Taxonomy" id="1131731"/>
    <lineage>
        <taxon>Bacteria</taxon>
        <taxon>Bacillati</taxon>
        <taxon>Bacillota</taxon>
        <taxon>Bacilli</taxon>
        <taxon>Bacillales</taxon>
        <taxon>Bacillaceae</taxon>
        <taxon>Calidifontibacillus/Schinkia group</taxon>
        <taxon>Schinkia</taxon>
    </lineage>
</organism>
<keyword evidence="2" id="KW-1185">Reference proteome</keyword>
<comment type="caution">
    <text evidence="1">The sequence shown here is derived from an EMBL/GenBank/DDBJ whole genome shotgun (WGS) entry which is preliminary data.</text>
</comment>
<evidence type="ECO:0000313" key="2">
    <source>
        <dbReference type="Proteomes" id="UP000006315"/>
    </source>
</evidence>
<dbReference type="PATRIC" id="fig|1131731.3.peg.1634"/>